<accession>A0A5J4QK85</accession>
<protein>
    <recommendedName>
        <fullName evidence="2">Porin</fullName>
    </recommendedName>
</protein>
<sequence length="680" mass="78493">MKRILLIYSLIIFSGLQVVRAQVYDSRQGPPGDQFDPNNIQIDPSMRPENPDSMHVQVEGLAPKIYKMWNINEMFGDIIPIPVDTVHHHFQNTNLMEGMKGDYNYLGNLGTVRYSRLFFERPEASANIFIDPYSSFIRPIDRFKFTNSNVPYTNLSYYKAGGKVDGEELFKGYFSVNANKQLSFGFNIDYLYGRGFYRSQSTAHFNGSLFGSYVGDRYQAHLIYSYNNLKMAENGGITDDRYITDPQSMAEGKKEYEPSNIPTLFGETWNRNTDLSVFLTHRYKLGFHRSEETVKDTTEVFVPVTSFIHTVKFEKAQHNFLSNRDPTDYYPNTYIDREKAMSDDSTLYWGVKNTFGIALLEGFNKYAKVGLTTFISHKISQYQLMNKNATTGRSNYSEQELYVGGELVKRQGNLLHYDAFAQVGMTGQAIGQFDLKGNLDLNFHLWNDTVSFLGRASISNTLPSFYMRNYHSTHFWWDNVNSEKEFRTRIEGELHIERWNTNLKAGVATIKNYTYFNQKALPTQYSENIQIVSAILSQNFHSGIFHLDNEISWQKSSNSTVIPLPDLSLYHNFYLQTKMAQGVLSLQLGADVRYFTNYKALTYTPAIQQFHLQATENQMNIGGYPIVNVYANLHLKRTRFFVMMYHVNQGMGGNANYFLVPHYPLNGRLLKFGLSWNFYD</sequence>
<dbReference type="AlphaFoldDB" id="A0A5J4QK85"/>
<organism evidence="1">
    <name type="scientific">termite gut metagenome</name>
    <dbReference type="NCBI Taxonomy" id="433724"/>
    <lineage>
        <taxon>unclassified sequences</taxon>
        <taxon>metagenomes</taxon>
        <taxon>organismal metagenomes</taxon>
    </lineage>
</organism>
<proteinExistence type="predicted"/>
<gene>
    <name evidence="1" type="ORF">EZS27_028551</name>
</gene>
<comment type="caution">
    <text evidence="1">The sequence shown here is derived from an EMBL/GenBank/DDBJ whole genome shotgun (WGS) entry which is preliminary data.</text>
</comment>
<reference evidence="1" key="1">
    <citation type="submission" date="2019-03" db="EMBL/GenBank/DDBJ databases">
        <title>Single cell metagenomics reveals metabolic interactions within the superorganism composed of flagellate Streblomastix strix and complex community of Bacteroidetes bacteria on its surface.</title>
        <authorList>
            <person name="Treitli S.C."/>
            <person name="Kolisko M."/>
            <person name="Husnik F."/>
            <person name="Keeling P."/>
            <person name="Hampl V."/>
        </authorList>
    </citation>
    <scope>NUCLEOTIDE SEQUENCE</scope>
    <source>
        <strain evidence="1">STM</strain>
    </source>
</reference>
<dbReference type="InterPro" id="IPR025631">
    <property type="entry name" value="Porin_10"/>
</dbReference>
<dbReference type="Pfam" id="PF14121">
    <property type="entry name" value="Porin_10"/>
    <property type="match status" value="1"/>
</dbReference>
<evidence type="ECO:0000313" key="1">
    <source>
        <dbReference type="EMBL" id="KAA6321845.1"/>
    </source>
</evidence>
<evidence type="ECO:0008006" key="2">
    <source>
        <dbReference type="Google" id="ProtNLM"/>
    </source>
</evidence>
<name>A0A5J4QK85_9ZZZZ</name>
<dbReference type="EMBL" id="SNRY01003200">
    <property type="protein sequence ID" value="KAA6321845.1"/>
    <property type="molecule type" value="Genomic_DNA"/>
</dbReference>